<accession>A0A0A8JBU1</accession>
<evidence type="ECO:0000313" key="1">
    <source>
        <dbReference type="EMBL" id="BAQ08224.1"/>
    </source>
</evidence>
<sequence>MNRLEVDIDSWVRFAYSEECYLYNLSRDLGEGYIKKLVVLIQFVEDFARMLSHSCYLHDHIKSRRYYHDLFELRTILVQLKILVAFDYDWENATRIIHGVCMDNRLNNEEVIKQAIVTVCMREDISQKELEHSPMVVGCITHSQLVEYDNLLSVNQQ</sequence>
<name>A0A0A8JBU1_9CLOS</name>
<gene>
    <name evidence="1" type="primary">p19</name>
</gene>
<dbReference type="EMBL" id="AB923925">
    <property type="protein sequence ID" value="BAQ08224.1"/>
    <property type="molecule type" value="Genomic_RNA"/>
</dbReference>
<organism evidence="1">
    <name type="scientific">Persimmon virus B</name>
    <dbReference type="NCBI Taxonomy" id="1493829"/>
    <lineage>
        <taxon>Viruses</taxon>
        <taxon>Riboviria</taxon>
        <taxon>Orthornavirae</taxon>
        <taxon>Kitrinoviricota</taxon>
        <taxon>Alsuviricetes</taxon>
        <taxon>Martellivirales</taxon>
        <taxon>Closteroviridae</taxon>
        <taxon>Olivavirus</taxon>
        <taxon>Olivavirus betadiospyri</taxon>
    </lineage>
</organism>
<reference evidence="1" key="1">
    <citation type="submission" date="2014-04" db="EMBL/GenBank/DDBJ databases">
        <title>An assemblage of novel putative closterovirus variants from American persimmon.</title>
        <authorList>
            <person name="Ito T."/>
            <person name="Sato A."/>
            <person name="Suzaki K."/>
        </authorList>
    </citation>
    <scope>NUCLEOTIDE SEQUENCE</scope>
    <source>
        <strain evidence="1">Variant 2</strain>
    </source>
</reference>
<proteinExistence type="predicted"/>
<protein>
    <submittedName>
        <fullName evidence="1">19 kDa protein</fullName>
    </submittedName>
</protein>